<accession>A0A840FPS8</accession>
<dbReference type="RefSeq" id="WP_184641027.1">
    <property type="nucleotide sequence ID" value="NZ_JACIFZ010000006.1"/>
</dbReference>
<dbReference type="Proteomes" id="UP000524450">
    <property type="component" value="Unassembled WGS sequence"/>
</dbReference>
<dbReference type="AlphaFoldDB" id="A0A840FPS8"/>
<evidence type="ECO:0000313" key="2">
    <source>
        <dbReference type="Proteomes" id="UP000524450"/>
    </source>
</evidence>
<organism evidence="1 2">
    <name type="scientific">Variovorax guangxiensis</name>
    <dbReference type="NCBI Taxonomy" id="1775474"/>
    <lineage>
        <taxon>Bacteria</taxon>
        <taxon>Pseudomonadati</taxon>
        <taxon>Pseudomonadota</taxon>
        <taxon>Betaproteobacteria</taxon>
        <taxon>Burkholderiales</taxon>
        <taxon>Comamonadaceae</taxon>
        <taxon>Variovorax</taxon>
    </lineage>
</organism>
<reference evidence="1 2" key="1">
    <citation type="submission" date="2020-08" db="EMBL/GenBank/DDBJ databases">
        <title>Genomic Encyclopedia of Type Strains, Phase IV (KMG-V): Genome sequencing to study the core and pangenomes of soil and plant-associated prokaryotes.</title>
        <authorList>
            <person name="Whitman W."/>
        </authorList>
    </citation>
    <scope>NUCLEOTIDE SEQUENCE [LARGE SCALE GENOMIC DNA]</scope>
    <source>
        <strain evidence="1 2">34/80</strain>
    </source>
</reference>
<evidence type="ECO:0000313" key="1">
    <source>
        <dbReference type="EMBL" id="MBB4223943.1"/>
    </source>
</evidence>
<gene>
    <name evidence="1" type="ORF">GGD71_004734</name>
</gene>
<sequence>MEFLQVLLAVFGGSAAALAVVGVLAKLLISQRLAQDLERLRSRLKVESDSLVESTKSKLKVEGDLLVESTKAELASRARLEDRKFEMEQIMRRYKGPLLHAVYDLQSRLYNILANRFFENYLTGGSPEQKHYVEHNTAFLIAQFFGWTEIIRQEVQFIEFAESEKTHQLSDIRDEIYSLWQTDRFNDPLMIWAGEQRGIGELMIERQGEKLTCKGYASFLRSFGAAQEQLMDRLTNAVLASAADQTTSHDRLRAVQNKLVDMLDVLDPENVRFRKDWRTKA</sequence>
<comment type="caution">
    <text evidence="1">The sequence shown here is derived from an EMBL/GenBank/DDBJ whole genome shotgun (WGS) entry which is preliminary data.</text>
</comment>
<dbReference type="EMBL" id="JACIFZ010000006">
    <property type="protein sequence ID" value="MBB4223943.1"/>
    <property type="molecule type" value="Genomic_DNA"/>
</dbReference>
<proteinExistence type="predicted"/>
<name>A0A840FPS8_9BURK</name>
<protein>
    <submittedName>
        <fullName evidence="1">Putative coiled-coil protein SlyX</fullName>
    </submittedName>
</protein>